<dbReference type="PROSITE" id="PS00845">
    <property type="entry name" value="CAP_GLY_1"/>
    <property type="match status" value="1"/>
</dbReference>
<sequence length="1681" mass="200382">MSKLPIHRTSLSPPKSAFRRPLTPSSPQLRSPFREDTPDGELRIDDRVAVHGESGTVAFIGSTKFATGEWIGIILDEAHGKNDGTHGGIRYFETDANRGLFCRRDAVQRLSLNGASQRNSVYTPSILPTIEETNNTTNHPPSTVNLELDDRVVIRGTKYGTLKYIGKFHLENGTWCGIKLDDPSGKHDGKVGGMRYFKCQHRYGVLAPLHDVEKVASDSRDPRALQRQSMISTGSFDHFRDSPSSNSNISEISNSSNGMGLCPPRSPKKIPQPNFSTDLKTTRTLSSPAEVSNLREKLNEKDKSIEQLKKEHQKDHLELSESLGKIHSLKQQITTLQQQYEVKENQNVHLIQEQVQLKQRVEDLQFQLEEYQSPESNLVKLSDDPQLVLSVNEIENFAETNEKLAQLESINQILTDEKELLQEELKQLHEMKESETHAKTYIDELERTIETFKFQIADLQKRTIETFKFQIADLQSKTNQWNEKETFYKQQISEYQSKMDQIAKQDENNRLKLTTLEQEKYTNEKQIKDLLTELRRYKESIVPDLEEECQILKSELQNRDSTSNVMLNERETFYEKQIKQYENNLNQAMRETQNIQTELVKLETEKATYDENSNNTINTLKQDHERQYELLKEQLTQLENKDQTHNIILNERVGYYEIQIKEHQMKINQHVREIESLQTELTNLREEKLTDEKQWETMVQKYKQDYEILQTELQDRDRKQSVAINECEVHYISQVKELQIKIDQSFVEIEELQSQLTKFEEEKTTIENQCKETINILEQGHQRQSKELQNEIDKLNQREHKAHRDAHQREAEFEQQIKDYENRVEHGKIETQRVQIELVKVQEEKSKLNNTLNTLKEEIEKLNMELLDRDHRQVTSLAQRDYSSEIRMKEYQIQSEQDIREIQVLRTELTSLQEEKATQEKQFNDMIIKFKHDYETLKNELHQRDQTQNMAINDREIHYQSQIKELQTKRDHSLLEIQDLQSHLSESREEKITLENHLNEIINNLKQDHEQLRKELQNEIDELNQRERRAHRDIHQREAEFEQQITDYENRIEQANLETQRVQIELAKFQEEQSKLNHINNSLKQDVDRLQIELQERDQTQNMAMTDREVHYQSQIKELREEKITIENQLHETINNLKQDHERQYREIQAEVEELNERERGMNRALEQREVEIEQQIIHFRDKLEQANLETQHIKSQLVELQDRDQTQNMTMNDREIHYQSQIKELQTQRDQYLLELQDHQSRLIQLREEKTTVENQLHETIDSFKHDQAKKQRQVQFEIDELNERERGINKALQQREVEIEQQIKEFKNELERVHGQLSEVRQEKMKLDDTNNTLKQNLQRLEAELQDREKTQNMAMNEREIHYQSQIKEFQTTRDQSLIDIQDLQLELHQMTDTIGNLNRDNKKLQNDLNERERQQKQILEEHELQYKQQIHEHQKNLELSTQEIENLKSDLANLREEKQENEKLLNDLMMSVQEDFQQQIETLKTKNVQLQHDYDTKTNQLNKDIQDLRQQNETNVEQINQLKTEFNHKNEENRQLSNIKQQYEQTQNEFNQHVESLTQINEKLKQELDDLKNRNKQTNSHDSNQTTDNNKVNDQLMKQLSDLQQMYDDMLEKETNLEKKYAEERTAQEKIMKEKITEYETQLILRRNEYMVEMQNTQLDHDQEILRLKNQLQEATAT</sequence>
<feature type="region of interest" description="Disordered" evidence="2">
    <location>
        <begin position="1"/>
        <end position="40"/>
    </location>
</feature>
<feature type="non-terminal residue" evidence="4">
    <location>
        <position position="1"/>
    </location>
</feature>
<organism evidence="4 5">
    <name type="scientific">Rotaria magnacalcarata</name>
    <dbReference type="NCBI Taxonomy" id="392030"/>
    <lineage>
        <taxon>Eukaryota</taxon>
        <taxon>Metazoa</taxon>
        <taxon>Spiralia</taxon>
        <taxon>Gnathifera</taxon>
        <taxon>Rotifera</taxon>
        <taxon>Eurotatoria</taxon>
        <taxon>Bdelloidea</taxon>
        <taxon>Philodinida</taxon>
        <taxon>Philodinidae</taxon>
        <taxon>Rotaria</taxon>
    </lineage>
</organism>
<feature type="coiled-coil region" evidence="1">
    <location>
        <begin position="963"/>
        <end position="1257"/>
    </location>
</feature>
<dbReference type="InterPro" id="IPR036859">
    <property type="entry name" value="CAP-Gly_dom_sf"/>
</dbReference>
<feature type="coiled-coil region" evidence="1">
    <location>
        <begin position="291"/>
        <end position="353"/>
    </location>
</feature>
<accession>A0A816V2M8</accession>
<evidence type="ECO:0000256" key="2">
    <source>
        <dbReference type="SAM" id="MobiDB-lite"/>
    </source>
</evidence>
<feature type="coiled-coil region" evidence="1">
    <location>
        <begin position="397"/>
        <end position="462"/>
    </location>
</feature>
<keyword evidence="1" id="KW-0175">Coiled coil</keyword>
<evidence type="ECO:0000313" key="5">
    <source>
        <dbReference type="Proteomes" id="UP000663824"/>
    </source>
</evidence>
<dbReference type="PANTHER" id="PTHR18916">
    <property type="entry name" value="DYNACTIN 1-RELATED MICROTUBULE-BINDING"/>
    <property type="match status" value="1"/>
</dbReference>
<feature type="compositionally biased region" description="Low complexity" evidence="2">
    <location>
        <begin position="242"/>
        <end position="257"/>
    </location>
</feature>
<feature type="region of interest" description="Disordered" evidence="2">
    <location>
        <begin position="230"/>
        <end position="263"/>
    </location>
</feature>
<dbReference type="Pfam" id="PF01302">
    <property type="entry name" value="CAP_GLY"/>
    <property type="match status" value="2"/>
</dbReference>
<proteinExistence type="predicted"/>
<protein>
    <recommendedName>
        <fullName evidence="3">CAP-Gly domain-containing protein</fullName>
    </recommendedName>
</protein>
<feature type="coiled-coil region" evidence="1">
    <location>
        <begin position="564"/>
        <end position="922"/>
    </location>
</feature>
<feature type="domain" description="CAP-Gly" evidence="3">
    <location>
        <begin position="61"/>
        <end position="103"/>
    </location>
</feature>
<dbReference type="SMART" id="SM01052">
    <property type="entry name" value="CAP_GLY"/>
    <property type="match status" value="2"/>
</dbReference>
<comment type="caution">
    <text evidence="4">The sequence shown here is derived from an EMBL/GenBank/DDBJ whole genome shotgun (WGS) entry which is preliminary data.</text>
</comment>
<dbReference type="Gene3D" id="2.30.30.190">
    <property type="entry name" value="CAP Gly-rich-like domain"/>
    <property type="match status" value="2"/>
</dbReference>
<gene>
    <name evidence="4" type="ORF">MBJ925_LOCUS25583</name>
</gene>
<dbReference type="PANTHER" id="PTHR18916:SF93">
    <property type="entry name" value="RESTIN HOMOLOG"/>
    <property type="match status" value="1"/>
</dbReference>
<dbReference type="InterPro" id="IPR000938">
    <property type="entry name" value="CAP-Gly_domain"/>
</dbReference>
<dbReference type="SUPFAM" id="SSF74924">
    <property type="entry name" value="Cap-Gly domain"/>
    <property type="match status" value="2"/>
</dbReference>
<feature type="compositionally biased region" description="Polar residues" evidence="2">
    <location>
        <begin position="1579"/>
        <end position="1596"/>
    </location>
</feature>
<dbReference type="EMBL" id="CAJNRE010013545">
    <property type="protein sequence ID" value="CAF2119096.1"/>
    <property type="molecule type" value="Genomic_DNA"/>
</dbReference>
<feature type="domain" description="CAP-Gly" evidence="3">
    <location>
        <begin position="166"/>
        <end position="208"/>
    </location>
</feature>
<feature type="region of interest" description="Disordered" evidence="2">
    <location>
        <begin position="1577"/>
        <end position="1596"/>
    </location>
</feature>
<evidence type="ECO:0000259" key="3">
    <source>
        <dbReference type="PROSITE" id="PS50245"/>
    </source>
</evidence>
<evidence type="ECO:0000313" key="4">
    <source>
        <dbReference type="EMBL" id="CAF2119096.1"/>
    </source>
</evidence>
<evidence type="ECO:0000256" key="1">
    <source>
        <dbReference type="SAM" id="Coils"/>
    </source>
</evidence>
<dbReference type="Proteomes" id="UP000663824">
    <property type="component" value="Unassembled WGS sequence"/>
</dbReference>
<name>A0A816V2M8_9BILA</name>
<dbReference type="PROSITE" id="PS50245">
    <property type="entry name" value="CAP_GLY_2"/>
    <property type="match status" value="2"/>
</dbReference>
<reference evidence="4" key="1">
    <citation type="submission" date="2021-02" db="EMBL/GenBank/DDBJ databases">
        <authorList>
            <person name="Nowell W R."/>
        </authorList>
    </citation>
    <scope>NUCLEOTIDE SEQUENCE</scope>
</reference>